<name>A0AAD9X608_9ROSI</name>
<dbReference type="EMBL" id="JANJYI010000004">
    <property type="protein sequence ID" value="KAK2653405.1"/>
    <property type="molecule type" value="Genomic_DNA"/>
</dbReference>
<dbReference type="PANTHER" id="PTHR47481">
    <property type="match status" value="1"/>
</dbReference>
<gene>
    <name evidence="2" type="ORF">Ddye_013261</name>
</gene>
<reference evidence="2" key="1">
    <citation type="journal article" date="2023" name="Plant J.">
        <title>Genome sequences and population genomics provide insights into the demographic history, inbreeding, and mutation load of two 'living fossil' tree species of Dipteronia.</title>
        <authorList>
            <person name="Feng Y."/>
            <person name="Comes H.P."/>
            <person name="Chen J."/>
            <person name="Zhu S."/>
            <person name="Lu R."/>
            <person name="Zhang X."/>
            <person name="Li P."/>
            <person name="Qiu J."/>
            <person name="Olsen K.M."/>
            <person name="Qiu Y."/>
        </authorList>
    </citation>
    <scope>NUCLEOTIDE SEQUENCE</scope>
    <source>
        <strain evidence="2">KIB01</strain>
    </source>
</reference>
<sequence length="156" mass="17637">MTTRSPIENQSPMETQTSNQSLSRAITPIEFSSLSKCMNYSLPIKLGKDNHLYWKAQVKNLGDALMVVGEDINERDLVTSLVNGVGHEFDSIVAVISTQKFIYLEDAQYMLMMHEQRIKNLNAFNQPNVGQVSVNFDSNNFQEKKGQRDGGYQNSK</sequence>
<dbReference type="PANTHER" id="PTHR47481:SF31">
    <property type="entry name" value="OS01G0873500 PROTEIN"/>
    <property type="match status" value="1"/>
</dbReference>
<dbReference type="Proteomes" id="UP001280121">
    <property type="component" value="Unassembled WGS sequence"/>
</dbReference>
<accession>A0AAD9X608</accession>
<dbReference type="AlphaFoldDB" id="A0AAD9X608"/>
<comment type="caution">
    <text evidence="2">The sequence shown here is derived from an EMBL/GenBank/DDBJ whole genome shotgun (WGS) entry which is preliminary data.</text>
</comment>
<evidence type="ECO:0000313" key="3">
    <source>
        <dbReference type="Proteomes" id="UP001280121"/>
    </source>
</evidence>
<feature type="region of interest" description="Disordered" evidence="1">
    <location>
        <begin position="1"/>
        <end position="21"/>
    </location>
</feature>
<keyword evidence="3" id="KW-1185">Reference proteome</keyword>
<evidence type="ECO:0000256" key="1">
    <source>
        <dbReference type="SAM" id="MobiDB-lite"/>
    </source>
</evidence>
<evidence type="ECO:0000313" key="2">
    <source>
        <dbReference type="EMBL" id="KAK2653405.1"/>
    </source>
</evidence>
<organism evidence="2 3">
    <name type="scientific">Dipteronia dyeriana</name>
    <dbReference type="NCBI Taxonomy" id="168575"/>
    <lineage>
        <taxon>Eukaryota</taxon>
        <taxon>Viridiplantae</taxon>
        <taxon>Streptophyta</taxon>
        <taxon>Embryophyta</taxon>
        <taxon>Tracheophyta</taxon>
        <taxon>Spermatophyta</taxon>
        <taxon>Magnoliopsida</taxon>
        <taxon>eudicotyledons</taxon>
        <taxon>Gunneridae</taxon>
        <taxon>Pentapetalae</taxon>
        <taxon>rosids</taxon>
        <taxon>malvids</taxon>
        <taxon>Sapindales</taxon>
        <taxon>Sapindaceae</taxon>
        <taxon>Hippocastanoideae</taxon>
        <taxon>Acereae</taxon>
        <taxon>Dipteronia</taxon>
    </lineage>
</organism>
<protein>
    <submittedName>
        <fullName evidence="2">Uncharacterized protein</fullName>
    </submittedName>
</protein>
<proteinExistence type="predicted"/>